<dbReference type="Gene3D" id="1.50.10.100">
    <property type="entry name" value="Chondroitin AC/alginate lyase"/>
    <property type="match status" value="1"/>
</dbReference>
<dbReference type="EMBL" id="LUTQ01000004">
    <property type="protein sequence ID" value="OSN11561.1"/>
    <property type="molecule type" value="Genomic_DNA"/>
</dbReference>
<proteinExistence type="predicted"/>
<evidence type="ECO:0000256" key="2">
    <source>
        <dbReference type="ARBA" id="ARBA00023239"/>
    </source>
</evidence>
<name>A0ABX3XJP4_9GAMM</name>
<sequence length="392" mass="43676">MNMLIKKSAGLILSCAILLFPLSGWSADTFKHPGMLSTSDDLARITAQVNQQSEPWFKGFQQLKLSLGWQPRAVDIVYRGRNSEHSENYPQLYRDIAIAYSHALYWKATGNEAYAQSAVAILNAWGGTLKEIRGSTDAALAAGIYGYELANTAEIMRDYPGWSASDFDTFKKMMETVFLPINLDFIARHNNTKIDHYWANWDLAQLSSIMAIGILLDRKDLYDRAVDYYKNGEGNGAIGKLVWKLYPEQGMGQIQESGRDQAHSLLDIALAGAICQMAWNQGDDLFGYDDNRLMKGAEYVAAYNLGKSVPYTTYTNSDVTQTQISESARGEVRAIWALIYNHYVVLKGLNSPNITEIATKIRPEGGPWSYGAYPGGFDQLGYGTLLFTLGEE</sequence>
<feature type="signal peptide" evidence="3">
    <location>
        <begin position="1"/>
        <end position="26"/>
    </location>
</feature>
<evidence type="ECO:0000313" key="5">
    <source>
        <dbReference type="EMBL" id="OSN11561.1"/>
    </source>
</evidence>
<accession>A0ABX3XJP4</accession>
<keyword evidence="1 3" id="KW-0732">Signal</keyword>
<evidence type="ECO:0000256" key="1">
    <source>
        <dbReference type="ARBA" id="ARBA00022729"/>
    </source>
</evidence>
<evidence type="ECO:0000259" key="4">
    <source>
        <dbReference type="Pfam" id="PF05426"/>
    </source>
</evidence>
<dbReference type="InterPro" id="IPR008929">
    <property type="entry name" value="Chondroitin_lyas"/>
</dbReference>
<reference evidence="5 6" key="1">
    <citation type="submission" date="2016-02" db="EMBL/GenBank/DDBJ databases">
        <title>Species-wide whole genome sequencing reveals diversity, host range in Lonsdalea quercina.</title>
        <authorList>
            <person name="Li Y."/>
        </authorList>
    </citation>
    <scope>NUCLEOTIDE SEQUENCE [LARGE SCALE GENOMIC DNA]</scope>
    <source>
        <strain evidence="5 6">LMG 26265</strain>
    </source>
</reference>
<feature type="domain" description="Alginate lyase" evidence="4">
    <location>
        <begin position="79"/>
        <end position="305"/>
    </location>
</feature>
<keyword evidence="6" id="KW-1185">Reference proteome</keyword>
<keyword evidence="2" id="KW-0456">Lyase</keyword>
<organism evidence="5 6">
    <name type="scientific">Lonsdalea iberica</name>
    <dbReference type="NCBI Taxonomy" id="1082703"/>
    <lineage>
        <taxon>Bacteria</taxon>
        <taxon>Pseudomonadati</taxon>
        <taxon>Pseudomonadota</taxon>
        <taxon>Gammaproteobacteria</taxon>
        <taxon>Enterobacterales</taxon>
        <taxon>Pectobacteriaceae</taxon>
        <taxon>Lonsdalea</taxon>
    </lineage>
</organism>
<protein>
    <submittedName>
        <fullName evidence="5">Cell wall anchor protein</fullName>
    </submittedName>
</protein>
<comment type="caution">
    <text evidence="5">The sequence shown here is derived from an EMBL/GenBank/DDBJ whole genome shotgun (WGS) entry which is preliminary data.</text>
</comment>
<gene>
    <name evidence="5" type="ORF">AU512_02505</name>
</gene>
<dbReference type="Pfam" id="PF05426">
    <property type="entry name" value="Alginate_lyase"/>
    <property type="match status" value="1"/>
</dbReference>
<evidence type="ECO:0000313" key="6">
    <source>
        <dbReference type="Proteomes" id="UP000194040"/>
    </source>
</evidence>
<dbReference type="Proteomes" id="UP000194040">
    <property type="component" value="Unassembled WGS sequence"/>
</dbReference>
<feature type="chain" id="PRO_5045658214" evidence="3">
    <location>
        <begin position="27"/>
        <end position="392"/>
    </location>
</feature>
<dbReference type="InterPro" id="IPR008397">
    <property type="entry name" value="Alginate_lyase_dom"/>
</dbReference>
<dbReference type="SUPFAM" id="SSF48230">
    <property type="entry name" value="Chondroitin AC/alginate lyase"/>
    <property type="match status" value="1"/>
</dbReference>
<evidence type="ECO:0000256" key="3">
    <source>
        <dbReference type="SAM" id="SignalP"/>
    </source>
</evidence>